<proteinExistence type="inferred from homology"/>
<evidence type="ECO:0000259" key="11">
    <source>
        <dbReference type="PROSITE" id="PS50972"/>
    </source>
</evidence>
<dbReference type="InterPro" id="IPR006390">
    <property type="entry name" value="DHP_synth_dom"/>
</dbReference>
<dbReference type="PROSITE" id="PS00793">
    <property type="entry name" value="DHPS_2"/>
    <property type="match status" value="1"/>
</dbReference>
<name>A0ABW4RWJ1_9ACTN</name>
<evidence type="ECO:0000256" key="1">
    <source>
        <dbReference type="ARBA" id="ARBA00000012"/>
    </source>
</evidence>
<dbReference type="SUPFAM" id="SSF51717">
    <property type="entry name" value="Dihydropteroate synthetase-like"/>
    <property type="match status" value="1"/>
</dbReference>
<evidence type="ECO:0000256" key="6">
    <source>
        <dbReference type="ARBA" id="ARBA00022679"/>
    </source>
</evidence>
<dbReference type="GO" id="GO:0004156">
    <property type="term" value="F:dihydropteroate synthase activity"/>
    <property type="evidence" value="ECO:0007669"/>
    <property type="project" value="UniProtKB-EC"/>
</dbReference>
<evidence type="ECO:0000256" key="2">
    <source>
        <dbReference type="ARBA" id="ARBA00001946"/>
    </source>
</evidence>
<dbReference type="PROSITE" id="PS50972">
    <property type="entry name" value="PTERIN_BINDING"/>
    <property type="match status" value="1"/>
</dbReference>
<comment type="catalytic activity">
    <reaction evidence="1">
        <text>(7,8-dihydropterin-6-yl)methyl diphosphate + 4-aminobenzoate = 7,8-dihydropteroate + diphosphate</text>
        <dbReference type="Rhea" id="RHEA:19949"/>
        <dbReference type="ChEBI" id="CHEBI:17836"/>
        <dbReference type="ChEBI" id="CHEBI:17839"/>
        <dbReference type="ChEBI" id="CHEBI:33019"/>
        <dbReference type="ChEBI" id="CHEBI:72950"/>
        <dbReference type="EC" id="2.5.1.15"/>
    </reaction>
</comment>
<dbReference type="PANTHER" id="PTHR20941:SF1">
    <property type="entry name" value="FOLIC ACID SYNTHESIS PROTEIN FOL1"/>
    <property type="match status" value="1"/>
</dbReference>
<feature type="domain" description="Pterin-binding" evidence="11">
    <location>
        <begin position="11"/>
        <end position="264"/>
    </location>
</feature>
<dbReference type="EMBL" id="JBHUFZ010000016">
    <property type="protein sequence ID" value="MFD1890104.1"/>
    <property type="molecule type" value="Genomic_DNA"/>
</dbReference>
<evidence type="ECO:0000256" key="5">
    <source>
        <dbReference type="ARBA" id="ARBA00012458"/>
    </source>
</evidence>
<dbReference type="RefSeq" id="WP_343873060.1">
    <property type="nucleotide sequence ID" value="NZ_BAAAIX010000013.1"/>
</dbReference>
<dbReference type="InterPro" id="IPR011005">
    <property type="entry name" value="Dihydropteroate_synth-like_sf"/>
</dbReference>
<protein>
    <recommendedName>
        <fullName evidence="5 10">Dihydropteroate synthase</fullName>
        <shortName evidence="10">DHPS</shortName>
        <ecNumber evidence="5 10">2.5.1.15</ecNumber>
    </recommendedName>
    <alternativeName>
        <fullName evidence="10">Dihydropteroate pyrophosphorylase</fullName>
    </alternativeName>
</protein>
<evidence type="ECO:0000313" key="12">
    <source>
        <dbReference type="EMBL" id="MFD1890104.1"/>
    </source>
</evidence>
<keyword evidence="6 10" id="KW-0808">Transferase</keyword>
<dbReference type="PANTHER" id="PTHR20941">
    <property type="entry name" value="FOLATE SYNTHESIS PROTEINS"/>
    <property type="match status" value="1"/>
</dbReference>
<comment type="cofactor">
    <cofactor evidence="2 10">
        <name>Mg(2+)</name>
        <dbReference type="ChEBI" id="CHEBI:18420"/>
    </cofactor>
</comment>
<evidence type="ECO:0000256" key="10">
    <source>
        <dbReference type="RuleBase" id="RU361205"/>
    </source>
</evidence>
<evidence type="ECO:0000313" key="13">
    <source>
        <dbReference type="Proteomes" id="UP001597326"/>
    </source>
</evidence>
<organism evidence="12 13">
    <name type="scientific">Luteococcus peritonei</name>
    <dbReference type="NCBI Taxonomy" id="88874"/>
    <lineage>
        <taxon>Bacteria</taxon>
        <taxon>Bacillati</taxon>
        <taxon>Actinomycetota</taxon>
        <taxon>Actinomycetes</taxon>
        <taxon>Propionibacteriales</taxon>
        <taxon>Propionibacteriaceae</taxon>
        <taxon>Luteococcus</taxon>
    </lineage>
</organism>
<dbReference type="Gene3D" id="3.20.20.20">
    <property type="entry name" value="Dihydropteroate synthase-like"/>
    <property type="match status" value="1"/>
</dbReference>
<dbReference type="NCBIfam" id="TIGR01496">
    <property type="entry name" value="DHPS"/>
    <property type="match status" value="1"/>
</dbReference>
<dbReference type="InterPro" id="IPR045031">
    <property type="entry name" value="DHP_synth-like"/>
</dbReference>
<comment type="caution">
    <text evidence="12">The sequence shown here is derived from an EMBL/GenBank/DDBJ whole genome shotgun (WGS) entry which is preliminary data.</text>
</comment>
<dbReference type="PROSITE" id="PS00792">
    <property type="entry name" value="DHPS_1"/>
    <property type="match status" value="1"/>
</dbReference>
<evidence type="ECO:0000256" key="8">
    <source>
        <dbReference type="ARBA" id="ARBA00022842"/>
    </source>
</evidence>
<keyword evidence="8 10" id="KW-0460">Magnesium</keyword>
<gene>
    <name evidence="12" type="primary">folP</name>
    <name evidence="12" type="ORF">ACFSCS_07895</name>
</gene>
<accession>A0ABW4RWJ1</accession>
<reference evidence="13" key="1">
    <citation type="journal article" date="2019" name="Int. J. Syst. Evol. Microbiol.">
        <title>The Global Catalogue of Microorganisms (GCM) 10K type strain sequencing project: providing services to taxonomists for standard genome sequencing and annotation.</title>
        <authorList>
            <consortium name="The Broad Institute Genomics Platform"/>
            <consortium name="The Broad Institute Genome Sequencing Center for Infectious Disease"/>
            <person name="Wu L."/>
            <person name="Ma J."/>
        </authorList>
    </citation>
    <scope>NUCLEOTIDE SEQUENCE [LARGE SCALE GENOMIC DNA]</scope>
    <source>
        <strain evidence="13">CAIM 431</strain>
    </source>
</reference>
<dbReference type="Proteomes" id="UP001597326">
    <property type="component" value="Unassembled WGS sequence"/>
</dbReference>
<keyword evidence="7 10" id="KW-0479">Metal-binding</keyword>
<dbReference type="CDD" id="cd00739">
    <property type="entry name" value="DHPS"/>
    <property type="match status" value="1"/>
</dbReference>
<dbReference type="InterPro" id="IPR000489">
    <property type="entry name" value="Pterin-binding_dom"/>
</dbReference>
<keyword evidence="13" id="KW-1185">Reference proteome</keyword>
<evidence type="ECO:0000256" key="4">
    <source>
        <dbReference type="ARBA" id="ARBA00009503"/>
    </source>
</evidence>
<evidence type="ECO:0000256" key="9">
    <source>
        <dbReference type="ARBA" id="ARBA00022909"/>
    </source>
</evidence>
<comment type="similarity">
    <text evidence="4 10">Belongs to the DHPS family.</text>
</comment>
<keyword evidence="9 10" id="KW-0289">Folate biosynthesis</keyword>
<dbReference type="EC" id="2.5.1.15" evidence="5 10"/>
<evidence type="ECO:0000256" key="3">
    <source>
        <dbReference type="ARBA" id="ARBA00004763"/>
    </source>
</evidence>
<sequence length="275" mass="28794">MSPVPSQPGRTLVMGVVNVTPDSFSDGGLWETPEAAVAHGLELREQGADLLDVGGESTRPGAVRPSPAEELARVVPVVEALAAHGAVVSVDTMRAEVARASARAGAAIINDVSGGLADEDMIATVAGLDVDYVCMHWRGYLGTGDTNAAYTDVVGEVLAELGQRLEACLAGGIAPERLVSDCGIGFSKTAEQNWELLRHLDRFQALGHRQLVGVSRKRFLGELLDGREPAGRDAATAAITAWCAQQGIWAVRTHEVRDNVDATLAMARLVGPAAG</sequence>
<comment type="pathway">
    <text evidence="3 10">Cofactor biosynthesis; tetrahydrofolate biosynthesis; 7,8-dihydrofolate from 2-amino-4-hydroxy-6-hydroxymethyl-7,8-dihydropteridine diphosphate and 4-aminobenzoate: step 1/2.</text>
</comment>
<comment type="function">
    <text evidence="10">Catalyzes the condensation of para-aminobenzoate (pABA) with 6-hydroxymethyl-7,8-dihydropterin diphosphate (DHPt-PP) to form 7,8-dihydropteroate (H2Pte), the immediate precursor of folate derivatives.</text>
</comment>
<dbReference type="Pfam" id="PF00809">
    <property type="entry name" value="Pterin_bind"/>
    <property type="match status" value="1"/>
</dbReference>
<evidence type="ECO:0000256" key="7">
    <source>
        <dbReference type="ARBA" id="ARBA00022723"/>
    </source>
</evidence>